<dbReference type="Proteomes" id="UP000257014">
    <property type="component" value="Unassembled WGS sequence"/>
</dbReference>
<dbReference type="InterPro" id="IPR011234">
    <property type="entry name" value="Fumarylacetoacetase-like_C"/>
</dbReference>
<sequence>MKFLTATAAGKGTFLGLALENGREIVPLSDLERFLDPAAAFPKTMLELIEKEDQFLPKIAEACSRAEQEGALKNFAVRTDDVRFLPPHVPRKNIFCVGKNYREHALEMGGEENVPEALIVFTKAPTALIGHRETVPAHGDLTGCLDYEGELAVVIGKRGRKIRKEAAASHIFGYTIVNDVTARDLQKKHRQFFLGKSLDGSCPIGPWIVHRSAVEDPSRLRIETRVNGELRQKARAGEMIFSIDEIIAEISRGITLEPGDIIATGTPSGVGSGFRPPKFLRPGDWIEVSIDGIGVLQNRVGE</sequence>
<comment type="similarity">
    <text evidence="1">Belongs to the FAH family.</text>
</comment>
<evidence type="ECO:0000313" key="5">
    <source>
        <dbReference type="Proteomes" id="UP000257014"/>
    </source>
</evidence>
<dbReference type="Pfam" id="PF01557">
    <property type="entry name" value="FAA_hydrolase"/>
    <property type="match status" value="1"/>
</dbReference>
<name>A0A3E0K3H7_9BACI</name>
<dbReference type="EMBL" id="QEWE01000018">
    <property type="protein sequence ID" value="REJ28063.1"/>
    <property type="molecule type" value="Genomic_DNA"/>
</dbReference>
<accession>A0A3E0K3H7</accession>
<dbReference type="Gene3D" id="3.90.850.10">
    <property type="entry name" value="Fumarylacetoacetase-like, C-terminal domain"/>
    <property type="match status" value="1"/>
</dbReference>
<comment type="caution">
    <text evidence="4">The sequence shown here is derived from an EMBL/GenBank/DDBJ whole genome shotgun (WGS) entry which is preliminary data.</text>
</comment>
<dbReference type="InterPro" id="IPR036663">
    <property type="entry name" value="Fumarylacetoacetase_C_sf"/>
</dbReference>
<dbReference type="PANTHER" id="PTHR11820:SF7">
    <property type="entry name" value="ACYLPYRUVASE FAHD1, MITOCHONDRIAL"/>
    <property type="match status" value="1"/>
</dbReference>
<dbReference type="FunFam" id="3.90.850.10:FF:000002">
    <property type="entry name" value="2-hydroxyhepta-2,4-diene-1,7-dioate isomerase"/>
    <property type="match status" value="1"/>
</dbReference>
<feature type="domain" description="Fumarylacetoacetase-like C-terminal" evidence="3">
    <location>
        <begin position="94"/>
        <end position="300"/>
    </location>
</feature>
<proteinExistence type="inferred from homology"/>
<evidence type="ECO:0000256" key="2">
    <source>
        <dbReference type="ARBA" id="ARBA00022723"/>
    </source>
</evidence>
<evidence type="ECO:0000313" key="4">
    <source>
        <dbReference type="EMBL" id="REJ28063.1"/>
    </source>
</evidence>
<dbReference type="SUPFAM" id="SSF56529">
    <property type="entry name" value="FAH"/>
    <property type="match status" value="1"/>
</dbReference>
<keyword evidence="2" id="KW-0479">Metal-binding</keyword>
<dbReference type="GO" id="GO:0046872">
    <property type="term" value="F:metal ion binding"/>
    <property type="evidence" value="ECO:0007669"/>
    <property type="project" value="UniProtKB-KW"/>
</dbReference>
<dbReference type="AlphaFoldDB" id="A0A3E0K3H7"/>
<dbReference type="PANTHER" id="PTHR11820">
    <property type="entry name" value="ACYLPYRUVASE"/>
    <property type="match status" value="1"/>
</dbReference>
<protein>
    <recommendedName>
        <fullName evidence="3">Fumarylacetoacetase-like C-terminal domain-containing protein</fullName>
    </recommendedName>
</protein>
<organism evidence="4 5">
    <name type="scientific">Caldibacillus debilis</name>
    <dbReference type="NCBI Taxonomy" id="301148"/>
    <lineage>
        <taxon>Bacteria</taxon>
        <taxon>Bacillati</taxon>
        <taxon>Bacillota</taxon>
        <taxon>Bacilli</taxon>
        <taxon>Bacillales</taxon>
        <taxon>Bacillaceae</taxon>
        <taxon>Caldibacillus</taxon>
    </lineage>
</organism>
<evidence type="ECO:0000259" key="3">
    <source>
        <dbReference type="Pfam" id="PF01557"/>
    </source>
</evidence>
<dbReference type="GO" id="GO:0018773">
    <property type="term" value="F:acetylpyruvate hydrolase activity"/>
    <property type="evidence" value="ECO:0007669"/>
    <property type="project" value="TreeGrafter"/>
</dbReference>
<dbReference type="RefSeq" id="WP_276643724.1">
    <property type="nucleotide sequence ID" value="NZ_QEWE01000018.1"/>
</dbReference>
<gene>
    <name evidence="4" type="ORF">C6P37_09455</name>
</gene>
<evidence type="ECO:0000256" key="1">
    <source>
        <dbReference type="ARBA" id="ARBA00010211"/>
    </source>
</evidence>
<reference evidence="4 5" key="1">
    <citation type="submission" date="2018-03" db="EMBL/GenBank/DDBJ databases">
        <authorList>
            <person name="Keele B.F."/>
        </authorList>
    </citation>
    <scope>NUCLEOTIDE SEQUENCE [LARGE SCALE GENOMIC DNA]</scope>
    <source>
        <strain evidence="4">ZCTH4_d</strain>
    </source>
</reference>
<dbReference type="GO" id="GO:0019752">
    <property type="term" value="P:carboxylic acid metabolic process"/>
    <property type="evidence" value="ECO:0007669"/>
    <property type="project" value="UniProtKB-ARBA"/>
</dbReference>
<dbReference type="GO" id="GO:0016853">
    <property type="term" value="F:isomerase activity"/>
    <property type="evidence" value="ECO:0007669"/>
    <property type="project" value="UniProtKB-ARBA"/>
</dbReference>